<dbReference type="EMBL" id="JABFTP020000144">
    <property type="protein sequence ID" value="KAL3280718.1"/>
    <property type="molecule type" value="Genomic_DNA"/>
</dbReference>
<organism evidence="2 3">
    <name type="scientific">Cryptolaemus montrouzieri</name>
    <dbReference type="NCBI Taxonomy" id="559131"/>
    <lineage>
        <taxon>Eukaryota</taxon>
        <taxon>Metazoa</taxon>
        <taxon>Ecdysozoa</taxon>
        <taxon>Arthropoda</taxon>
        <taxon>Hexapoda</taxon>
        <taxon>Insecta</taxon>
        <taxon>Pterygota</taxon>
        <taxon>Neoptera</taxon>
        <taxon>Endopterygota</taxon>
        <taxon>Coleoptera</taxon>
        <taxon>Polyphaga</taxon>
        <taxon>Cucujiformia</taxon>
        <taxon>Coccinelloidea</taxon>
        <taxon>Coccinellidae</taxon>
        <taxon>Scymninae</taxon>
        <taxon>Scymnini</taxon>
        <taxon>Cryptolaemus</taxon>
    </lineage>
</organism>
<dbReference type="Proteomes" id="UP001516400">
    <property type="component" value="Unassembled WGS sequence"/>
</dbReference>
<feature type="chain" id="PRO_5044753334" description="Phosphatidylethanolamine-binding protein" evidence="1">
    <location>
        <begin position="21"/>
        <end position="204"/>
    </location>
</feature>
<comment type="caution">
    <text evidence="2">The sequence shown here is derived from an EMBL/GenBank/DDBJ whole genome shotgun (WGS) entry which is preliminary data.</text>
</comment>
<dbReference type="InterPro" id="IPR035810">
    <property type="entry name" value="PEBP_euk"/>
</dbReference>
<dbReference type="CDD" id="cd00866">
    <property type="entry name" value="PEBP_euk"/>
    <property type="match status" value="1"/>
</dbReference>
<proteinExistence type="predicted"/>
<accession>A0ABD2NQ71</accession>
<keyword evidence="1" id="KW-0732">Signal</keyword>
<dbReference type="PANTHER" id="PTHR11362">
    <property type="entry name" value="PHOSPHATIDYLETHANOLAMINE-BINDING PROTEIN"/>
    <property type="match status" value="1"/>
</dbReference>
<reference evidence="2 3" key="1">
    <citation type="journal article" date="2021" name="BMC Biol.">
        <title>Horizontally acquired antibacterial genes associated with adaptive radiation of ladybird beetles.</title>
        <authorList>
            <person name="Li H.S."/>
            <person name="Tang X.F."/>
            <person name="Huang Y.H."/>
            <person name="Xu Z.Y."/>
            <person name="Chen M.L."/>
            <person name="Du X.Y."/>
            <person name="Qiu B.Y."/>
            <person name="Chen P.T."/>
            <person name="Zhang W."/>
            <person name="Slipinski A."/>
            <person name="Escalona H.E."/>
            <person name="Waterhouse R.M."/>
            <person name="Zwick A."/>
            <person name="Pang H."/>
        </authorList>
    </citation>
    <scope>NUCLEOTIDE SEQUENCE [LARGE SCALE GENOMIC DNA]</scope>
    <source>
        <strain evidence="2">SYSU2018</strain>
    </source>
</reference>
<dbReference type="SUPFAM" id="SSF49777">
    <property type="entry name" value="PEBP-like"/>
    <property type="match status" value="1"/>
</dbReference>
<evidence type="ECO:0008006" key="4">
    <source>
        <dbReference type="Google" id="ProtNLM"/>
    </source>
</evidence>
<dbReference type="InterPro" id="IPR008914">
    <property type="entry name" value="PEBP"/>
</dbReference>
<name>A0ABD2NQ71_9CUCU</name>
<feature type="signal peptide" evidence="1">
    <location>
        <begin position="1"/>
        <end position="20"/>
    </location>
</feature>
<dbReference type="Pfam" id="PF01161">
    <property type="entry name" value="PBP"/>
    <property type="match status" value="1"/>
</dbReference>
<evidence type="ECO:0000256" key="1">
    <source>
        <dbReference type="SAM" id="SignalP"/>
    </source>
</evidence>
<evidence type="ECO:0000313" key="3">
    <source>
        <dbReference type="Proteomes" id="UP001516400"/>
    </source>
</evidence>
<dbReference type="Gene3D" id="3.90.280.10">
    <property type="entry name" value="PEBP-like"/>
    <property type="match status" value="1"/>
</dbReference>
<keyword evidence="3" id="KW-1185">Reference proteome</keyword>
<evidence type="ECO:0000313" key="2">
    <source>
        <dbReference type="EMBL" id="KAL3280718.1"/>
    </source>
</evidence>
<dbReference type="PANTHER" id="PTHR11362:SF82">
    <property type="entry name" value="PHOSPHATIDYLETHANOLAMINE-BINDING PROTEIN 4"/>
    <property type="match status" value="1"/>
</dbReference>
<dbReference type="AlphaFoldDB" id="A0ABD2NQ71"/>
<protein>
    <recommendedName>
        <fullName evidence="4">Phosphatidylethanolamine-binding protein</fullName>
    </recommendedName>
</protein>
<dbReference type="InterPro" id="IPR036610">
    <property type="entry name" value="PEBP-like_sf"/>
</dbReference>
<sequence length="204" mass="23034">MKTVISLVTFAFVLISFGNAEDVQKAFTSNEVDKDVITPVPSKKLEIKYAKTQQEVNLGNELAPKNVRDAPEVTYESDPNAFYTLSMSDPDAPSRKKPERREWQHWLVVNIPGSDLSKGEVLNEYVGSGPPKDTGLHRYVFVLFKQPSKITFNEQKHSKTDGNRGNFSVKKFAEKYNLGDAVAGNFFQAQYDDSVPELHKQFKN</sequence>
<gene>
    <name evidence="2" type="ORF">HHI36_003954</name>
</gene>